<dbReference type="Proteomes" id="UP000297253">
    <property type="component" value="Unassembled WGS sequence"/>
</dbReference>
<evidence type="ECO:0000259" key="1">
    <source>
        <dbReference type="Pfam" id="PF13349"/>
    </source>
</evidence>
<name>A0A4Y9J886_9STRE</name>
<dbReference type="AlphaFoldDB" id="A0A4Y9J886"/>
<dbReference type="STRING" id="1432788.BU202_02910"/>
<proteinExistence type="predicted"/>
<dbReference type="RefSeq" id="WP_135182508.1">
    <property type="nucleotide sequence ID" value="NZ_JADGKZ010000014.1"/>
</dbReference>
<dbReference type="Pfam" id="PF22564">
    <property type="entry name" value="HAAS"/>
    <property type="match status" value="1"/>
</dbReference>
<organism evidence="2 3">
    <name type="scientific">Streptococcus cuniculi</name>
    <dbReference type="NCBI Taxonomy" id="1432788"/>
    <lineage>
        <taxon>Bacteria</taxon>
        <taxon>Bacillati</taxon>
        <taxon>Bacillota</taxon>
        <taxon>Bacilli</taxon>
        <taxon>Lactobacillales</taxon>
        <taxon>Streptococcaceae</taxon>
        <taxon>Streptococcus</taxon>
    </lineage>
</organism>
<gene>
    <name evidence="2" type="ORF">E4T82_09045</name>
</gene>
<dbReference type="EMBL" id="SPPD01000014">
    <property type="protein sequence ID" value="TFU97243.1"/>
    <property type="molecule type" value="Genomic_DNA"/>
</dbReference>
<feature type="domain" description="DUF4097" evidence="1">
    <location>
        <begin position="114"/>
        <end position="365"/>
    </location>
</feature>
<protein>
    <submittedName>
        <fullName evidence="2">DUF1700 domain-containing protein</fullName>
    </submittedName>
</protein>
<sequence length="366" mass="41748">MTRNEYLSQLQAALETLSQQDKEDVLEYFNEYFDECPDVDEAIRHLGTPQEAAEEILANLDMEVVQHVTETDPITSPQISIWNRLFEKTQQTLQDSQREAREAFSPVTLTLEDIDTIQLELEDFHLTIIESETERIELRYFQHQLNAEKPFHHSIYGKTLSLQSRDGGIRVPAHFFLQFAFNPEVTLALPRHIQLNKLTGRLEDTNLQLKLPTIQTLALEVEDSNLSMEGLTTVTTSLELEDANITIKDSHLQKLSLEMSDSNMSLSHSTIEQAHLELDDANFSASTVRFLQHVHISACDSHLSLTLEKQAGTSYHFSSEDGAMSISPKLQGQIQVDDDYSQFDYQAPDEEHRLTIENEDGMLTIK</sequence>
<dbReference type="InterPro" id="IPR025164">
    <property type="entry name" value="Toastrack_DUF4097"/>
</dbReference>
<comment type="caution">
    <text evidence="2">The sequence shown here is derived from an EMBL/GenBank/DDBJ whole genome shotgun (WGS) entry which is preliminary data.</text>
</comment>
<dbReference type="OrthoDB" id="95800at2"/>
<reference evidence="2 3" key="1">
    <citation type="submission" date="2019-03" db="EMBL/GenBank/DDBJ databases">
        <title>Diversity of the mouse oral microbiome.</title>
        <authorList>
            <person name="Joseph S."/>
            <person name="Aduse-Opoku J."/>
            <person name="Curtis M."/>
            <person name="Wade W."/>
            <person name="Hashim A."/>
        </authorList>
    </citation>
    <scope>NUCLEOTIDE SEQUENCE [LARGE SCALE GENOMIC DNA]</scope>
    <source>
        <strain evidence="2 3">WM131</strain>
    </source>
</reference>
<dbReference type="Pfam" id="PF13349">
    <property type="entry name" value="DUF4097"/>
    <property type="match status" value="1"/>
</dbReference>
<evidence type="ECO:0000313" key="2">
    <source>
        <dbReference type="EMBL" id="TFU97243.1"/>
    </source>
</evidence>
<accession>A0A4Y9J886</accession>
<evidence type="ECO:0000313" key="3">
    <source>
        <dbReference type="Proteomes" id="UP000297253"/>
    </source>
</evidence>